<gene>
    <name evidence="3" type="ORF">SAMN04487963_2277</name>
</gene>
<dbReference type="GO" id="GO:0030572">
    <property type="term" value="F:phosphatidyltransferase activity"/>
    <property type="evidence" value="ECO:0007669"/>
    <property type="project" value="UniProtKB-ARBA"/>
</dbReference>
<dbReference type="AlphaFoldDB" id="A0A1I4QAD9"/>
<dbReference type="EMBL" id="FOUE01000003">
    <property type="protein sequence ID" value="SFM37048.1"/>
    <property type="molecule type" value="Genomic_DNA"/>
</dbReference>
<evidence type="ECO:0000256" key="1">
    <source>
        <dbReference type="SAM" id="SignalP"/>
    </source>
</evidence>
<proteinExistence type="predicted"/>
<dbReference type="OrthoDB" id="9814092at2"/>
<dbReference type="CDD" id="cd09111">
    <property type="entry name" value="PLDc_ymdC_like_1"/>
    <property type="match status" value="1"/>
</dbReference>
<dbReference type="CDD" id="cd09113">
    <property type="entry name" value="PLDc_ymdC_like_2"/>
    <property type="match status" value="1"/>
</dbReference>
<feature type="domain" description="PLD phosphodiesterase" evidence="2">
    <location>
        <begin position="163"/>
        <end position="190"/>
    </location>
</feature>
<dbReference type="Proteomes" id="UP000198519">
    <property type="component" value="Unassembled WGS sequence"/>
</dbReference>
<evidence type="ECO:0000313" key="3">
    <source>
        <dbReference type="EMBL" id="SFM37048.1"/>
    </source>
</evidence>
<dbReference type="Gene3D" id="3.30.870.10">
    <property type="entry name" value="Endonuclease Chain A"/>
    <property type="match status" value="2"/>
</dbReference>
<dbReference type="PROSITE" id="PS50035">
    <property type="entry name" value="PLD"/>
    <property type="match status" value="2"/>
</dbReference>
<reference evidence="4" key="1">
    <citation type="submission" date="2016-10" db="EMBL/GenBank/DDBJ databases">
        <authorList>
            <person name="Varghese N."/>
            <person name="Submissions S."/>
        </authorList>
    </citation>
    <scope>NUCLEOTIDE SEQUENCE [LARGE SCALE GENOMIC DNA]</scope>
    <source>
        <strain evidence="4">CGMCC 1.7061</strain>
    </source>
</reference>
<dbReference type="InterPro" id="IPR025202">
    <property type="entry name" value="PLD-like_dom"/>
</dbReference>
<dbReference type="Pfam" id="PF13091">
    <property type="entry name" value="PLDc_2"/>
    <property type="match status" value="2"/>
</dbReference>
<dbReference type="GO" id="GO:0032049">
    <property type="term" value="P:cardiolipin biosynthetic process"/>
    <property type="evidence" value="ECO:0007669"/>
    <property type="project" value="UniProtKB-ARBA"/>
</dbReference>
<name>A0A1I4QAD9_9GAMM</name>
<keyword evidence="1" id="KW-0732">Signal</keyword>
<dbReference type="SUPFAM" id="SSF56024">
    <property type="entry name" value="Phospholipase D/nuclease"/>
    <property type="match status" value="2"/>
</dbReference>
<dbReference type="SMART" id="SM00155">
    <property type="entry name" value="PLDc"/>
    <property type="match status" value="2"/>
</dbReference>
<feature type="domain" description="PLD phosphodiesterase" evidence="2">
    <location>
        <begin position="401"/>
        <end position="428"/>
    </location>
</feature>
<dbReference type="STRING" id="488535.SAMN04487963_2277"/>
<evidence type="ECO:0000259" key="2">
    <source>
        <dbReference type="PROSITE" id="PS50035"/>
    </source>
</evidence>
<keyword evidence="4" id="KW-1185">Reference proteome</keyword>
<accession>A0A1I4QAD9</accession>
<feature type="chain" id="PRO_5011527223" evidence="1">
    <location>
        <begin position="22"/>
        <end position="519"/>
    </location>
</feature>
<dbReference type="RefSeq" id="WP_092022602.1">
    <property type="nucleotide sequence ID" value="NZ_FOUE01000003.1"/>
</dbReference>
<dbReference type="InterPro" id="IPR001736">
    <property type="entry name" value="PLipase_D/transphosphatidylase"/>
</dbReference>
<evidence type="ECO:0000313" key="4">
    <source>
        <dbReference type="Proteomes" id="UP000198519"/>
    </source>
</evidence>
<organism evidence="3 4">
    <name type="scientific">Marinobacter zhejiangensis</name>
    <dbReference type="NCBI Taxonomy" id="488535"/>
    <lineage>
        <taxon>Bacteria</taxon>
        <taxon>Pseudomonadati</taxon>
        <taxon>Pseudomonadota</taxon>
        <taxon>Gammaproteobacteria</taxon>
        <taxon>Pseudomonadales</taxon>
        <taxon>Marinobacteraceae</taxon>
        <taxon>Marinobacter</taxon>
    </lineage>
</organism>
<dbReference type="PANTHER" id="PTHR21248">
    <property type="entry name" value="CARDIOLIPIN SYNTHASE"/>
    <property type="match status" value="1"/>
</dbReference>
<dbReference type="PANTHER" id="PTHR21248:SF12">
    <property type="entry name" value="CARDIOLIPIN SYNTHASE C"/>
    <property type="match status" value="1"/>
</dbReference>
<sequence>MTPNFPLFVLTALILASGCSSQPLVPPTPSTYAIADTSDTLLGEAIEQASALHGNQSGFRLLVNGLDAYAVRLLLMEAAEASIDVQTYLYHDDVTSQLFSHFLLRAADRGVRVRLLLDDFGHGGQEPMLAALASHPNISVRLFNPFSSRTLPYLDMLTDFSLKSRRMHNKTFTVDNQAAIIGGRNIGDTYFAADPITGFADLDVLGIGPFARKISTSFDTYWNHSLASPIGSLWDGDEPTLEDTRQSLLTISQSEQAQTYLDRLRSLDILNELRQQQLQLNWATSEVVYDHPDKLLTDPDDDADHMAPELARLLQDSHSEALIISPYFIPGDGLVRKFADWNATGARVLVLTNSLAANDVAAVHAGYANYREDLLASGTELWELKPRPIASTGNKSPFGSSRASLHAKTMVFDRRYVFVGSMNLDPRSVDLNTEIGAVIDSDTMAANAAEGFLEVLPAFAWRLQLEEQPGVFGTSNELIWLDEQQSPPVIVSEGQEPEAGVWRRFQAWFIGLLPVESLL</sequence>
<feature type="signal peptide" evidence="1">
    <location>
        <begin position="1"/>
        <end position="21"/>
    </location>
</feature>
<protein>
    <submittedName>
        <fullName evidence="3">Phosphatidylserine/phosphatidylglycerophosphate/cardiolipin synthase</fullName>
    </submittedName>
</protein>